<dbReference type="PROSITE" id="PS00687">
    <property type="entry name" value="ALDEHYDE_DEHYDR_GLU"/>
    <property type="match status" value="1"/>
</dbReference>
<dbReference type="FunFam" id="3.40.309.10:FF:000003">
    <property type="entry name" value="Aldehyde dehydrogenase"/>
    <property type="match status" value="1"/>
</dbReference>
<keyword evidence="2 4" id="KW-0560">Oxidoreductase</keyword>
<dbReference type="Gene3D" id="3.40.309.10">
    <property type="entry name" value="Aldehyde Dehydrogenase, Chain A, domain 2"/>
    <property type="match status" value="1"/>
</dbReference>
<evidence type="ECO:0000256" key="5">
    <source>
        <dbReference type="PIRSR" id="PIRSR036492-1"/>
    </source>
</evidence>
<evidence type="ECO:0000313" key="10">
    <source>
        <dbReference type="Proteomes" id="UP000430345"/>
    </source>
</evidence>
<dbReference type="GO" id="GO:0004029">
    <property type="term" value="F:aldehyde dehydrogenase (NAD+) activity"/>
    <property type="evidence" value="ECO:0007669"/>
    <property type="project" value="TreeGrafter"/>
</dbReference>
<dbReference type="InterPro" id="IPR029510">
    <property type="entry name" value="Ald_DH_CS_GLU"/>
</dbReference>
<dbReference type="GO" id="GO:0006081">
    <property type="term" value="P:aldehyde metabolic process"/>
    <property type="evidence" value="ECO:0007669"/>
    <property type="project" value="InterPro"/>
</dbReference>
<feature type="active site" evidence="5">
    <location>
        <position position="246"/>
    </location>
</feature>
<dbReference type="CDD" id="cd07136">
    <property type="entry name" value="ALDH_YwdH-P39616"/>
    <property type="match status" value="1"/>
</dbReference>
<dbReference type="InterPro" id="IPR016160">
    <property type="entry name" value="Ald_DH_CS_CYS"/>
</dbReference>
<comment type="caution">
    <text evidence="9">The sequence shown here is derived from an EMBL/GenBank/DDBJ whole genome shotgun (WGS) entry which is preliminary data.</text>
</comment>
<evidence type="ECO:0000259" key="8">
    <source>
        <dbReference type="Pfam" id="PF00171"/>
    </source>
</evidence>
<protein>
    <recommendedName>
        <fullName evidence="4">Aldehyde dehydrogenase</fullName>
    </recommendedName>
</protein>
<dbReference type="RefSeq" id="WP_152889778.1">
    <property type="nucleotide sequence ID" value="NZ_WHJC01000114.1"/>
</dbReference>
<dbReference type="InterPro" id="IPR015590">
    <property type="entry name" value="Aldehyde_DH_dom"/>
</dbReference>
<dbReference type="InterPro" id="IPR016162">
    <property type="entry name" value="Ald_DH_N"/>
</dbReference>
<dbReference type="PIRSF" id="PIRSF036492">
    <property type="entry name" value="ALDH"/>
    <property type="match status" value="1"/>
</dbReference>
<proteinExistence type="inferred from homology"/>
<dbReference type="FunFam" id="3.40.605.10:FF:000004">
    <property type="entry name" value="Aldehyde dehydrogenase"/>
    <property type="match status" value="1"/>
</dbReference>
<feature type="active site" evidence="5 6">
    <location>
        <position position="212"/>
    </location>
</feature>
<dbReference type="Proteomes" id="UP000430345">
    <property type="component" value="Unassembled WGS sequence"/>
</dbReference>
<evidence type="ECO:0000256" key="1">
    <source>
        <dbReference type="ARBA" id="ARBA00009986"/>
    </source>
</evidence>
<dbReference type="SUPFAM" id="SSF53720">
    <property type="entry name" value="ALDH-like"/>
    <property type="match status" value="1"/>
</dbReference>
<comment type="similarity">
    <text evidence="1 4 7">Belongs to the aldehyde dehydrogenase family.</text>
</comment>
<dbReference type="GO" id="GO:0005737">
    <property type="term" value="C:cytoplasm"/>
    <property type="evidence" value="ECO:0007669"/>
    <property type="project" value="TreeGrafter"/>
</dbReference>
<evidence type="ECO:0000313" key="9">
    <source>
        <dbReference type="EMBL" id="MPQ43857.1"/>
    </source>
</evidence>
<dbReference type="InterPro" id="IPR012394">
    <property type="entry name" value="Aldehyde_DH_NAD(P)"/>
</dbReference>
<dbReference type="Pfam" id="PF00171">
    <property type="entry name" value="Aldedh"/>
    <property type="match status" value="1"/>
</dbReference>
<feature type="domain" description="Aldehyde dehydrogenase" evidence="8">
    <location>
        <begin position="7"/>
        <end position="429"/>
    </location>
</feature>
<evidence type="ECO:0000256" key="3">
    <source>
        <dbReference type="ARBA" id="ARBA00023027"/>
    </source>
</evidence>
<evidence type="ECO:0000256" key="7">
    <source>
        <dbReference type="RuleBase" id="RU003345"/>
    </source>
</evidence>
<dbReference type="OrthoDB" id="9762913at2"/>
<gene>
    <name evidence="9" type="ORF">GBZ86_08810</name>
</gene>
<evidence type="ECO:0000256" key="6">
    <source>
        <dbReference type="PROSITE-ProRule" id="PRU10007"/>
    </source>
</evidence>
<reference evidence="9 10" key="1">
    <citation type="submission" date="2019-10" db="EMBL/GenBank/DDBJ databases">
        <title>The Genome Sequence of Clostridium tarantellae Isolated from Fish Brain.</title>
        <authorList>
            <person name="Bano L."/>
            <person name="Kiel M."/>
            <person name="Sales G."/>
            <person name="Doxey A.C."/>
            <person name="Mansfield M.J."/>
            <person name="Schiavone M."/>
            <person name="Rossetto O."/>
            <person name="Pirazzini M."/>
            <person name="Dobrindt U."/>
            <person name="Montecucco C."/>
        </authorList>
    </citation>
    <scope>NUCLEOTIDE SEQUENCE [LARGE SCALE GENOMIC DNA]</scope>
    <source>
        <strain evidence="9 10">DSM 3997</strain>
    </source>
</reference>
<sequence>MQELQEIFKEQKSFFESGQTLNKDFRIEILKNLKNTIKKNEENILIALNKDLGKSNFEAYITEVSMIYEEINLQIKNIKKWSKRKKVKSPLVQFPSKSYIYSEPYGIVLIIGPFNYPFQLMISPMIGAIAAGNTVLIKPSEATLNTCNVIKLIIKEVFSREYVAYINPEKGKGVVENLLKLNLDYIFFTGSKFVGKIIMKEAAKNLIPVTLELGGKSPCIVNETAKIEIAARRIIWGKLLNSGQTCVAPDYIYVHKNIKDKFLKALVDEIKTQYGNVEKSKYYPRIVNENSLSRIISYINKDKIYFGGNYIQEKLYIEPTILKDITWNDKIMQQEIFGPIIPVLDFNNIDDVIKEVNSKSKPLALYYFGEDKNTIDKVLSETSSGGVTINDTIVHVSSPYLPFGGVGQSGLGQYHGKASFDLFSHKKSVMKRGTWLDLKIRYAPFNNKLKLIKKLMR</sequence>
<dbReference type="InterPro" id="IPR016163">
    <property type="entry name" value="Ald_DH_C"/>
</dbReference>
<organism evidence="9 10">
    <name type="scientific">Clostridium tarantellae</name>
    <dbReference type="NCBI Taxonomy" id="39493"/>
    <lineage>
        <taxon>Bacteria</taxon>
        <taxon>Bacillati</taxon>
        <taxon>Bacillota</taxon>
        <taxon>Clostridia</taxon>
        <taxon>Eubacteriales</taxon>
        <taxon>Clostridiaceae</taxon>
        <taxon>Clostridium</taxon>
    </lineage>
</organism>
<dbReference type="PANTHER" id="PTHR43570">
    <property type="entry name" value="ALDEHYDE DEHYDROGENASE"/>
    <property type="match status" value="1"/>
</dbReference>
<dbReference type="EMBL" id="WHJC01000114">
    <property type="protein sequence ID" value="MPQ43857.1"/>
    <property type="molecule type" value="Genomic_DNA"/>
</dbReference>
<accession>A0A6I1MP10</accession>
<dbReference type="AlphaFoldDB" id="A0A6I1MP10"/>
<dbReference type="Gene3D" id="3.40.605.10">
    <property type="entry name" value="Aldehyde Dehydrogenase, Chain A, domain 1"/>
    <property type="match status" value="1"/>
</dbReference>
<dbReference type="PANTHER" id="PTHR43570:SF16">
    <property type="entry name" value="ALDEHYDE DEHYDROGENASE TYPE III, ISOFORM Q"/>
    <property type="match status" value="1"/>
</dbReference>
<keyword evidence="10" id="KW-1185">Reference proteome</keyword>
<keyword evidence="3" id="KW-0520">NAD</keyword>
<name>A0A6I1MP10_9CLOT</name>
<evidence type="ECO:0000256" key="4">
    <source>
        <dbReference type="PIRNR" id="PIRNR036492"/>
    </source>
</evidence>
<dbReference type="PROSITE" id="PS00070">
    <property type="entry name" value="ALDEHYDE_DEHYDR_CYS"/>
    <property type="match status" value="1"/>
</dbReference>
<dbReference type="InterPro" id="IPR016161">
    <property type="entry name" value="Ald_DH/histidinol_DH"/>
</dbReference>
<evidence type="ECO:0000256" key="2">
    <source>
        <dbReference type="ARBA" id="ARBA00023002"/>
    </source>
</evidence>